<dbReference type="PANTHER" id="PTHR34990:SF1">
    <property type="entry name" value="UDP-2,3-DIACYLGLUCOSAMINE HYDROLASE"/>
    <property type="match status" value="1"/>
</dbReference>
<dbReference type="HAMAP" id="MF_00575">
    <property type="entry name" value="LpxH"/>
    <property type="match status" value="1"/>
</dbReference>
<dbReference type="InterPro" id="IPR043461">
    <property type="entry name" value="LpxH-like"/>
</dbReference>
<feature type="binding site" evidence="10">
    <location>
        <position position="200"/>
    </location>
    <ligand>
        <name>Mn(2+)</name>
        <dbReference type="ChEBI" id="CHEBI:29035"/>
        <label>1</label>
    </ligand>
</feature>
<sequence>MPRPTLLISDLHLSPADPATTAAFSAFLADTARQAEALYILGDLFEVWIGDDQLDDPFYADIARQLALLADTGVAVFFMAGNRDFLCGRRFTDEARLGYLADPTLIAPFGERLLLMHGDSLCTDDAAYQRFRRIVRNPLVQWLWRRLPYGWRNREAAQIRARSSASNRDKAAYIMDVNPGAVDAALCNANAHVLIHGHTHRPARHTGQDHTRWVLPDWHEGRGGYLKVSADGLALLTLAHEPWPGTTSQGASRENRA</sequence>
<reference evidence="12 13" key="1">
    <citation type="submission" date="2019-04" db="EMBL/GenBank/DDBJ databases">
        <title>Chitiniphilus eburnea sp. nov., a novel chitinolytic bacterium isolated from aquaculture sludge.</title>
        <authorList>
            <person name="Sheng M."/>
        </authorList>
    </citation>
    <scope>NUCLEOTIDE SEQUENCE [LARGE SCALE GENOMIC DNA]</scope>
    <source>
        <strain evidence="12 13">HX-2-15</strain>
    </source>
</reference>
<dbReference type="PANTHER" id="PTHR34990">
    <property type="entry name" value="UDP-2,3-DIACYLGLUCOSAMINE HYDROLASE-RELATED"/>
    <property type="match status" value="1"/>
</dbReference>
<comment type="subcellular location">
    <subcellularLocation>
        <location evidence="10">Cell inner membrane</location>
        <topology evidence="10">Peripheral membrane protein</topology>
        <orientation evidence="10">Cytoplasmic side</orientation>
    </subcellularLocation>
</comment>
<feature type="domain" description="Calcineurin-like phosphoesterase" evidence="11">
    <location>
        <begin position="4"/>
        <end position="202"/>
    </location>
</feature>
<feature type="binding site" evidence="10">
    <location>
        <position position="170"/>
    </location>
    <ligand>
        <name>substrate</name>
    </ligand>
</feature>
<feature type="binding site" evidence="10">
    <location>
        <position position="10"/>
    </location>
    <ligand>
        <name>Mn(2+)</name>
        <dbReference type="ChEBI" id="CHEBI:29035"/>
        <label>1</label>
    </ligand>
</feature>
<dbReference type="AlphaFoldDB" id="A0A4U0PXP5"/>
<keyword evidence="5 10" id="KW-0479">Metal-binding</keyword>
<evidence type="ECO:0000256" key="9">
    <source>
        <dbReference type="ARBA" id="ARBA00023211"/>
    </source>
</evidence>
<dbReference type="RefSeq" id="WP_136773445.1">
    <property type="nucleotide sequence ID" value="NZ_CP156074.1"/>
</dbReference>
<evidence type="ECO:0000256" key="5">
    <source>
        <dbReference type="ARBA" id="ARBA00022723"/>
    </source>
</evidence>
<feature type="binding site" evidence="10">
    <location>
        <position position="12"/>
    </location>
    <ligand>
        <name>Mn(2+)</name>
        <dbReference type="ChEBI" id="CHEBI:29035"/>
        <label>1</label>
    </ligand>
</feature>
<dbReference type="EC" id="3.6.1.54" evidence="10"/>
<feature type="binding site" evidence="10">
    <location>
        <begin position="82"/>
        <end position="83"/>
    </location>
    <ligand>
        <name>substrate</name>
    </ligand>
</feature>
<feature type="binding site" evidence="10">
    <location>
        <position position="125"/>
    </location>
    <ligand>
        <name>substrate</name>
    </ligand>
</feature>
<dbReference type="GO" id="GO:0019897">
    <property type="term" value="C:extrinsic component of plasma membrane"/>
    <property type="evidence" value="ECO:0007669"/>
    <property type="project" value="UniProtKB-UniRule"/>
</dbReference>
<name>A0A4U0PXP5_9NEIS</name>
<evidence type="ECO:0000256" key="2">
    <source>
        <dbReference type="ARBA" id="ARBA00022516"/>
    </source>
</evidence>
<dbReference type="GO" id="GO:0009245">
    <property type="term" value="P:lipid A biosynthetic process"/>
    <property type="evidence" value="ECO:0007669"/>
    <property type="project" value="UniProtKB-UniRule"/>
</dbReference>
<keyword evidence="1 10" id="KW-1003">Cell membrane</keyword>
<evidence type="ECO:0000256" key="6">
    <source>
        <dbReference type="ARBA" id="ARBA00022801"/>
    </source>
</evidence>
<comment type="catalytic activity">
    <reaction evidence="10">
        <text>UDP-2-N,3-O-bis[(3R)-3-hydroxytetradecanoyl]-alpha-D-glucosamine + H2O = 2-N,3-O-bis[(3R)-3-hydroxytetradecanoyl]-alpha-D-glucosaminyl 1-phosphate + UMP + 2 H(+)</text>
        <dbReference type="Rhea" id="RHEA:25213"/>
        <dbReference type="ChEBI" id="CHEBI:15377"/>
        <dbReference type="ChEBI" id="CHEBI:15378"/>
        <dbReference type="ChEBI" id="CHEBI:57865"/>
        <dbReference type="ChEBI" id="CHEBI:57957"/>
        <dbReference type="ChEBI" id="CHEBI:78847"/>
        <dbReference type="EC" id="3.6.1.54"/>
    </reaction>
</comment>
<keyword evidence="6 10" id="KW-0378">Hydrolase</keyword>
<proteinExistence type="inferred from homology"/>
<dbReference type="InterPro" id="IPR029052">
    <property type="entry name" value="Metallo-depent_PP-like"/>
</dbReference>
<keyword evidence="8 10" id="KW-0472">Membrane</keyword>
<protein>
    <recommendedName>
        <fullName evidence="10">UDP-2,3-diacylglucosamine hydrolase</fullName>
        <ecNumber evidence="10">3.6.1.54</ecNumber>
    </recommendedName>
    <alternativeName>
        <fullName evidence="10">UDP-2,3-diacylglucosamine diphosphatase</fullName>
    </alternativeName>
</protein>
<gene>
    <name evidence="10" type="primary">lpxH</name>
    <name evidence="12" type="ORF">FAZ21_10735</name>
</gene>
<feature type="binding site" evidence="10">
    <location>
        <position position="43"/>
    </location>
    <ligand>
        <name>Mn(2+)</name>
        <dbReference type="ChEBI" id="CHEBI:29035"/>
        <label>1</label>
    </ligand>
</feature>
<feature type="binding site" evidence="10">
    <location>
        <position position="82"/>
    </location>
    <ligand>
        <name>Mn(2+)</name>
        <dbReference type="ChEBI" id="CHEBI:29035"/>
        <label>2</label>
    </ligand>
</feature>
<dbReference type="GO" id="GO:0030145">
    <property type="term" value="F:manganese ion binding"/>
    <property type="evidence" value="ECO:0007669"/>
    <property type="project" value="UniProtKB-UniRule"/>
</dbReference>
<dbReference type="Proteomes" id="UP000310016">
    <property type="component" value="Unassembled WGS sequence"/>
</dbReference>
<feature type="binding site" evidence="10">
    <location>
        <position position="198"/>
    </location>
    <ligand>
        <name>substrate</name>
    </ligand>
</feature>
<dbReference type="Gene3D" id="3.60.21.10">
    <property type="match status" value="1"/>
</dbReference>
<organism evidence="12 13">
    <name type="scientific">Chitiniphilus eburneus</name>
    <dbReference type="NCBI Taxonomy" id="2571148"/>
    <lineage>
        <taxon>Bacteria</taxon>
        <taxon>Pseudomonadati</taxon>
        <taxon>Pseudomonadota</taxon>
        <taxon>Betaproteobacteria</taxon>
        <taxon>Neisseriales</taxon>
        <taxon>Chitinibacteraceae</taxon>
        <taxon>Chitiniphilus</taxon>
    </lineage>
</organism>
<dbReference type="InterPro" id="IPR010138">
    <property type="entry name" value="UDP-diacylglucosamine_Hdrlase"/>
</dbReference>
<dbReference type="EMBL" id="SUMF01000010">
    <property type="protein sequence ID" value="TJZ73329.1"/>
    <property type="molecule type" value="Genomic_DNA"/>
</dbReference>
<dbReference type="Pfam" id="PF00149">
    <property type="entry name" value="Metallophos"/>
    <property type="match status" value="1"/>
</dbReference>
<evidence type="ECO:0000313" key="12">
    <source>
        <dbReference type="EMBL" id="TJZ73329.1"/>
    </source>
</evidence>
<evidence type="ECO:0000256" key="7">
    <source>
        <dbReference type="ARBA" id="ARBA00023098"/>
    </source>
</evidence>
<evidence type="ECO:0000256" key="1">
    <source>
        <dbReference type="ARBA" id="ARBA00022475"/>
    </source>
</evidence>
<comment type="caution">
    <text evidence="12">The sequence shown here is derived from an EMBL/GenBank/DDBJ whole genome shotgun (WGS) entry which is preliminary data.</text>
</comment>
<comment type="pathway">
    <text evidence="10">Glycolipid biosynthesis; lipid IV(A) biosynthesis; lipid IV(A) from (3R)-3-hydroxytetradecanoyl-[acyl-carrier-protein] and UDP-N-acetyl-alpha-D-glucosamine: step 4/6.</text>
</comment>
<feature type="binding site" evidence="10">
    <location>
        <position position="167"/>
    </location>
    <ligand>
        <name>substrate</name>
    </ligand>
</feature>
<evidence type="ECO:0000313" key="13">
    <source>
        <dbReference type="Proteomes" id="UP000310016"/>
    </source>
</evidence>
<accession>A0A4U0PXP5</accession>
<dbReference type="InterPro" id="IPR004843">
    <property type="entry name" value="Calcineurin-like_PHP"/>
</dbReference>
<keyword evidence="3 10" id="KW-0997">Cell inner membrane</keyword>
<dbReference type="UniPathway" id="UPA00359">
    <property type="reaction ID" value="UER00480"/>
</dbReference>
<keyword evidence="2 10" id="KW-0444">Lipid biosynthesis</keyword>
<evidence type="ECO:0000256" key="3">
    <source>
        <dbReference type="ARBA" id="ARBA00022519"/>
    </source>
</evidence>
<evidence type="ECO:0000256" key="4">
    <source>
        <dbReference type="ARBA" id="ARBA00022556"/>
    </source>
</evidence>
<dbReference type="CDD" id="cd07398">
    <property type="entry name" value="MPP_YbbF-LpxH"/>
    <property type="match status" value="1"/>
</dbReference>
<comment type="similarity">
    <text evidence="10">Belongs to the LpxH family.</text>
</comment>
<dbReference type="SUPFAM" id="SSF56300">
    <property type="entry name" value="Metallo-dependent phosphatases"/>
    <property type="match status" value="1"/>
</dbReference>
<dbReference type="GO" id="GO:0005737">
    <property type="term" value="C:cytoplasm"/>
    <property type="evidence" value="ECO:0007669"/>
    <property type="project" value="InterPro"/>
</dbReference>
<evidence type="ECO:0000256" key="8">
    <source>
        <dbReference type="ARBA" id="ARBA00023136"/>
    </source>
</evidence>
<dbReference type="NCBIfam" id="NF003743">
    <property type="entry name" value="PRK05340.1"/>
    <property type="match status" value="1"/>
</dbReference>
<dbReference type="OrthoDB" id="9783283at2"/>
<feature type="binding site" evidence="10">
    <location>
        <position position="43"/>
    </location>
    <ligand>
        <name>Mn(2+)</name>
        <dbReference type="ChEBI" id="CHEBI:29035"/>
        <label>2</label>
    </ligand>
</feature>
<dbReference type="GO" id="GO:0008758">
    <property type="term" value="F:UDP-2,3-diacylglucosamine hydrolase activity"/>
    <property type="evidence" value="ECO:0007669"/>
    <property type="project" value="UniProtKB-UniRule"/>
</dbReference>
<dbReference type="NCBIfam" id="TIGR01854">
    <property type="entry name" value="lipid_A_lpxH"/>
    <property type="match status" value="1"/>
</dbReference>
<keyword evidence="13" id="KW-1185">Reference proteome</keyword>
<feature type="binding site" evidence="10">
    <location>
        <position position="117"/>
    </location>
    <ligand>
        <name>Mn(2+)</name>
        <dbReference type="ChEBI" id="CHEBI:29035"/>
        <label>2</label>
    </ligand>
</feature>
<evidence type="ECO:0000259" key="11">
    <source>
        <dbReference type="Pfam" id="PF00149"/>
    </source>
</evidence>
<feature type="binding site" evidence="10">
    <location>
        <position position="163"/>
    </location>
    <ligand>
        <name>substrate</name>
    </ligand>
</feature>
<keyword evidence="4 10" id="KW-0441">Lipid A biosynthesis</keyword>
<feature type="binding site" evidence="10">
    <location>
        <position position="198"/>
    </location>
    <ligand>
        <name>Mn(2+)</name>
        <dbReference type="ChEBI" id="CHEBI:29035"/>
        <label>2</label>
    </ligand>
</feature>
<keyword evidence="7 10" id="KW-0443">Lipid metabolism</keyword>
<comment type="function">
    <text evidence="10">Hydrolyzes the pyrophosphate bond of UDP-2,3-diacylglucosamine to yield 2,3-diacylglucosamine 1-phosphate (lipid X) and UMP by catalyzing the attack of water at the alpha-P atom. Involved in the biosynthesis of lipid A, a phosphorylated glycolipid that anchors the lipopolysaccharide to the outer membrane of the cell.</text>
</comment>
<evidence type="ECO:0000256" key="10">
    <source>
        <dbReference type="HAMAP-Rule" id="MF_00575"/>
    </source>
</evidence>
<comment type="cofactor">
    <cofactor evidence="10">
        <name>Mn(2+)</name>
        <dbReference type="ChEBI" id="CHEBI:29035"/>
    </cofactor>
    <text evidence="10">Binds 2 Mn(2+) ions per subunit in a binuclear metal center.</text>
</comment>
<keyword evidence="9 10" id="KW-0464">Manganese</keyword>